<evidence type="ECO:0000313" key="2">
    <source>
        <dbReference type="EMBL" id="KAL3783262.1"/>
    </source>
</evidence>
<organism evidence="2 3">
    <name type="scientific">Cyclotella atomus</name>
    <dbReference type="NCBI Taxonomy" id="382360"/>
    <lineage>
        <taxon>Eukaryota</taxon>
        <taxon>Sar</taxon>
        <taxon>Stramenopiles</taxon>
        <taxon>Ochrophyta</taxon>
        <taxon>Bacillariophyta</taxon>
        <taxon>Coscinodiscophyceae</taxon>
        <taxon>Thalassiosirophycidae</taxon>
        <taxon>Stephanodiscales</taxon>
        <taxon>Stephanodiscaceae</taxon>
        <taxon>Cyclotella</taxon>
    </lineage>
</organism>
<name>A0ABD3P696_9STRA</name>
<sequence>MQWHTSPVKRRLLGDNQSYAAAQPIWNTITTNNHVGAGDNTMITSNDTDVTDPTNFINMGT</sequence>
<dbReference type="EMBL" id="JALLPJ020000775">
    <property type="protein sequence ID" value="KAL3783262.1"/>
    <property type="molecule type" value="Genomic_DNA"/>
</dbReference>
<reference evidence="2 3" key="1">
    <citation type="submission" date="2024-10" db="EMBL/GenBank/DDBJ databases">
        <title>Updated reference genomes for cyclostephanoid diatoms.</title>
        <authorList>
            <person name="Roberts W.R."/>
            <person name="Alverson A.J."/>
        </authorList>
    </citation>
    <scope>NUCLEOTIDE SEQUENCE [LARGE SCALE GENOMIC DNA]</scope>
    <source>
        <strain evidence="2 3">AJA010-31</strain>
    </source>
</reference>
<accession>A0ABD3P696</accession>
<protein>
    <submittedName>
        <fullName evidence="2">Uncharacterized protein</fullName>
    </submittedName>
</protein>
<evidence type="ECO:0000256" key="1">
    <source>
        <dbReference type="SAM" id="MobiDB-lite"/>
    </source>
</evidence>
<comment type="caution">
    <text evidence="2">The sequence shown here is derived from an EMBL/GenBank/DDBJ whole genome shotgun (WGS) entry which is preliminary data.</text>
</comment>
<evidence type="ECO:0000313" key="3">
    <source>
        <dbReference type="Proteomes" id="UP001530400"/>
    </source>
</evidence>
<dbReference type="AlphaFoldDB" id="A0ABD3P696"/>
<gene>
    <name evidence="2" type="ORF">ACHAWO_013354</name>
</gene>
<dbReference type="Proteomes" id="UP001530400">
    <property type="component" value="Unassembled WGS sequence"/>
</dbReference>
<keyword evidence="3" id="KW-1185">Reference proteome</keyword>
<feature type="region of interest" description="Disordered" evidence="1">
    <location>
        <begin position="40"/>
        <end position="61"/>
    </location>
</feature>
<proteinExistence type="predicted"/>
<feature type="compositionally biased region" description="Polar residues" evidence="1">
    <location>
        <begin position="41"/>
        <end position="61"/>
    </location>
</feature>